<name>A0AAD5V5P4_9APHY</name>
<dbReference type="AlphaFoldDB" id="A0AAD5V5P4"/>
<keyword evidence="3" id="KW-1185">Reference proteome</keyword>
<accession>A0AAD5V5P4</accession>
<sequence length="145" mass="14996">MVFILFRSVALFFVGALFALSCSQPVAARPGFNLLHYVLINGRPAVVSDSQTIFLPSGTAYFAEETPTISADSEIPTPTIAPADTDQPAGQALNADAGSLTTASVLATAVVTPSSETAQTNSAIKPFAATGFVLVSTLSVLYQLV</sequence>
<reference evidence="2" key="1">
    <citation type="submission" date="2022-07" db="EMBL/GenBank/DDBJ databases">
        <title>Genome Sequence of Physisporinus lineatus.</title>
        <authorList>
            <person name="Buettner E."/>
        </authorList>
    </citation>
    <scope>NUCLEOTIDE SEQUENCE</scope>
    <source>
        <strain evidence="2">VT162</strain>
    </source>
</reference>
<keyword evidence="1" id="KW-0732">Signal</keyword>
<comment type="caution">
    <text evidence="2">The sequence shown here is derived from an EMBL/GenBank/DDBJ whole genome shotgun (WGS) entry which is preliminary data.</text>
</comment>
<dbReference type="PROSITE" id="PS51257">
    <property type="entry name" value="PROKAR_LIPOPROTEIN"/>
    <property type="match status" value="1"/>
</dbReference>
<evidence type="ECO:0000313" key="2">
    <source>
        <dbReference type="EMBL" id="KAJ3486978.1"/>
    </source>
</evidence>
<organism evidence="2 3">
    <name type="scientific">Meripilus lineatus</name>
    <dbReference type="NCBI Taxonomy" id="2056292"/>
    <lineage>
        <taxon>Eukaryota</taxon>
        <taxon>Fungi</taxon>
        <taxon>Dikarya</taxon>
        <taxon>Basidiomycota</taxon>
        <taxon>Agaricomycotina</taxon>
        <taxon>Agaricomycetes</taxon>
        <taxon>Polyporales</taxon>
        <taxon>Meripilaceae</taxon>
        <taxon>Meripilus</taxon>
    </lineage>
</organism>
<protein>
    <submittedName>
        <fullName evidence="2">Uncharacterized protein</fullName>
    </submittedName>
</protein>
<dbReference type="EMBL" id="JANAWD010000105">
    <property type="protein sequence ID" value="KAJ3486978.1"/>
    <property type="molecule type" value="Genomic_DNA"/>
</dbReference>
<evidence type="ECO:0000256" key="1">
    <source>
        <dbReference type="SAM" id="SignalP"/>
    </source>
</evidence>
<dbReference type="Proteomes" id="UP001212997">
    <property type="component" value="Unassembled WGS sequence"/>
</dbReference>
<feature type="chain" id="PRO_5042187709" evidence="1">
    <location>
        <begin position="29"/>
        <end position="145"/>
    </location>
</feature>
<feature type="signal peptide" evidence="1">
    <location>
        <begin position="1"/>
        <end position="28"/>
    </location>
</feature>
<gene>
    <name evidence="2" type="ORF">NLI96_g3847</name>
</gene>
<proteinExistence type="predicted"/>
<evidence type="ECO:0000313" key="3">
    <source>
        <dbReference type="Proteomes" id="UP001212997"/>
    </source>
</evidence>